<evidence type="ECO:0000256" key="3">
    <source>
        <dbReference type="ARBA" id="ARBA00022475"/>
    </source>
</evidence>
<keyword evidence="5" id="KW-0762">Sugar transport</keyword>
<feature type="transmembrane region" description="Helical" evidence="11">
    <location>
        <begin position="60"/>
        <end position="76"/>
    </location>
</feature>
<evidence type="ECO:0000256" key="7">
    <source>
        <dbReference type="ARBA" id="ARBA00022989"/>
    </source>
</evidence>
<keyword evidence="4" id="KW-0997">Cell inner membrane</keyword>
<dbReference type="PANTHER" id="PTHR32196:SF32">
    <property type="entry name" value="XYLOSE TRANSPORT SYSTEM PERMEASE PROTEIN XYLH"/>
    <property type="match status" value="1"/>
</dbReference>
<feature type="transmembrane region" description="Helical" evidence="11">
    <location>
        <begin position="143"/>
        <end position="165"/>
    </location>
</feature>
<keyword evidence="3" id="KW-1003">Cell membrane</keyword>
<keyword evidence="7 11" id="KW-1133">Transmembrane helix</keyword>
<proteinExistence type="predicted"/>
<evidence type="ECO:0000256" key="9">
    <source>
        <dbReference type="ARBA" id="ARBA00035611"/>
    </source>
</evidence>
<feature type="transmembrane region" description="Helical" evidence="11">
    <location>
        <begin position="172"/>
        <end position="194"/>
    </location>
</feature>
<feature type="transmembrane region" description="Helical" evidence="11">
    <location>
        <begin position="369"/>
        <end position="388"/>
    </location>
</feature>
<comment type="caution">
    <text evidence="12">The sequence shown here is derived from an EMBL/GenBank/DDBJ whole genome shotgun (WGS) entry which is preliminary data.</text>
</comment>
<evidence type="ECO:0000256" key="10">
    <source>
        <dbReference type="ARBA" id="ARBA00035686"/>
    </source>
</evidence>
<protein>
    <recommendedName>
        <fullName evidence="10">Xylose transport system permease protein XylH</fullName>
    </recommendedName>
</protein>
<feature type="transmembrane region" description="Helical" evidence="11">
    <location>
        <begin position="96"/>
        <end position="112"/>
    </location>
</feature>
<evidence type="ECO:0000256" key="8">
    <source>
        <dbReference type="ARBA" id="ARBA00023136"/>
    </source>
</evidence>
<comment type="function">
    <text evidence="9">Part of the binding-protein-dependent transport system for D-xylose. Probably responsible for the translocation of the substrate across the membrane.</text>
</comment>
<reference evidence="12 13" key="1">
    <citation type="submission" date="2019-11" db="EMBL/GenBank/DDBJ databases">
        <title>Acidiferrimicrobium australis gen. nov., sp. nov., an acidophilic and obligately heterotrophic, member of the Actinobacteria that catalyses dissimilatory oxido- reduction of iron isolated from metal-rich acidic water in Chile.</title>
        <authorList>
            <person name="Gonzalez D."/>
            <person name="Huber K."/>
            <person name="Hedrich S."/>
            <person name="Rojas-Villalobos C."/>
            <person name="Quatrini R."/>
            <person name="Dinamarca M.A."/>
            <person name="Schwarz A."/>
            <person name="Canales C."/>
            <person name="Nancucheo I."/>
        </authorList>
    </citation>
    <scope>NUCLEOTIDE SEQUENCE [LARGE SCALE GENOMIC DNA]</scope>
    <source>
        <strain evidence="12 13">USS-CCA1</strain>
    </source>
</reference>
<evidence type="ECO:0000256" key="6">
    <source>
        <dbReference type="ARBA" id="ARBA00022692"/>
    </source>
</evidence>
<feature type="transmembrane region" description="Helical" evidence="11">
    <location>
        <begin position="220"/>
        <end position="239"/>
    </location>
</feature>
<name>A0ABW9QQJ0_9ACTN</name>
<evidence type="ECO:0000313" key="13">
    <source>
        <dbReference type="Proteomes" id="UP000437736"/>
    </source>
</evidence>
<dbReference type="Proteomes" id="UP000437736">
    <property type="component" value="Unassembled WGS sequence"/>
</dbReference>
<organism evidence="12 13">
    <name type="scientific">Acidiferrimicrobium australe</name>
    <dbReference type="NCBI Taxonomy" id="2664430"/>
    <lineage>
        <taxon>Bacteria</taxon>
        <taxon>Bacillati</taxon>
        <taxon>Actinomycetota</taxon>
        <taxon>Acidimicrobiia</taxon>
        <taxon>Acidimicrobiales</taxon>
        <taxon>Acidimicrobiaceae</taxon>
        <taxon>Acidiferrimicrobium</taxon>
    </lineage>
</organism>
<evidence type="ECO:0000256" key="2">
    <source>
        <dbReference type="ARBA" id="ARBA00022448"/>
    </source>
</evidence>
<evidence type="ECO:0000256" key="5">
    <source>
        <dbReference type="ARBA" id="ARBA00022597"/>
    </source>
</evidence>
<evidence type="ECO:0000256" key="4">
    <source>
        <dbReference type="ARBA" id="ARBA00022519"/>
    </source>
</evidence>
<evidence type="ECO:0000313" key="12">
    <source>
        <dbReference type="EMBL" id="MST31674.1"/>
    </source>
</evidence>
<feature type="transmembrane region" description="Helical" evidence="11">
    <location>
        <begin position="335"/>
        <end position="357"/>
    </location>
</feature>
<comment type="subcellular location">
    <subcellularLocation>
        <location evidence="1">Cell membrane</location>
        <topology evidence="1">Multi-pass membrane protein</topology>
    </subcellularLocation>
</comment>
<keyword evidence="2" id="KW-0813">Transport</keyword>
<dbReference type="InterPro" id="IPR001851">
    <property type="entry name" value="ABC_transp_permease"/>
</dbReference>
<feature type="transmembrane region" description="Helical" evidence="11">
    <location>
        <begin position="420"/>
        <end position="437"/>
    </location>
</feature>
<dbReference type="Pfam" id="PF02653">
    <property type="entry name" value="BPD_transp_2"/>
    <property type="match status" value="2"/>
</dbReference>
<sequence length="444" mass="46110">MTTHPHDTGAAGSSTAASTAASAAVDESASIQPSLIDANLAATPGEYVGSWLRRVRSGDAGNLPVVAGLVLIVLIFESQNGNFLTAANFANLLQQMPYLVLFGMAEVFVLLLGEIDLSAGFNAACGASITLILNGQLHNWPWWASMLAGFAFCAVMGLIQGLLITRLAIPSFVVTLAGLLGLEGVLLVILNQFAGKQTGGTVAMNNHILFDIENGLVTPAAGWIITIALIVVFAVYILVRDSRRRRANLVTAPLGVQLAKIVGVAVVGVAVVVICNMNRGRTVPIRGVPTVVYLLLAIVVITTFVLTRTRFGRYVYAVGGNAEAARRAGIRVNRIRVACFTLTGLMAGVTGLFYASYTQSMSTAVDGGQLVLYAVAAAVIGGTSLFGGRGKMVHAVLGGLVIATITNGMGLLNIGAAGQYMITALVLLFAAGVDAVARRGRVAA</sequence>
<dbReference type="EMBL" id="WJHE01000113">
    <property type="protein sequence ID" value="MST31674.1"/>
    <property type="molecule type" value="Genomic_DNA"/>
</dbReference>
<dbReference type="CDD" id="cd06579">
    <property type="entry name" value="TM_PBP1_transp_AraH_like"/>
    <property type="match status" value="1"/>
</dbReference>
<feature type="transmembrane region" description="Helical" evidence="11">
    <location>
        <begin position="251"/>
        <end position="274"/>
    </location>
</feature>
<feature type="transmembrane region" description="Helical" evidence="11">
    <location>
        <begin position="395"/>
        <end position="414"/>
    </location>
</feature>
<gene>
    <name evidence="12" type="ORF">GHK86_02890</name>
</gene>
<evidence type="ECO:0000256" key="1">
    <source>
        <dbReference type="ARBA" id="ARBA00004651"/>
    </source>
</evidence>
<dbReference type="PANTHER" id="PTHR32196">
    <property type="entry name" value="ABC TRANSPORTER PERMEASE PROTEIN YPHD-RELATED-RELATED"/>
    <property type="match status" value="1"/>
</dbReference>
<feature type="transmembrane region" description="Helical" evidence="11">
    <location>
        <begin position="286"/>
        <end position="306"/>
    </location>
</feature>
<keyword evidence="8 11" id="KW-0472">Membrane</keyword>
<keyword evidence="13" id="KW-1185">Reference proteome</keyword>
<accession>A0ABW9QQJ0</accession>
<evidence type="ECO:0000256" key="11">
    <source>
        <dbReference type="SAM" id="Phobius"/>
    </source>
</evidence>
<keyword evidence="6 11" id="KW-0812">Transmembrane</keyword>